<dbReference type="PROSITE" id="PS50181">
    <property type="entry name" value="FBOX"/>
    <property type="match status" value="1"/>
</dbReference>
<evidence type="ECO:0000259" key="2">
    <source>
        <dbReference type="PROSITE" id="PS50181"/>
    </source>
</evidence>
<protein>
    <recommendedName>
        <fullName evidence="2">F-box domain-containing protein</fullName>
    </recommendedName>
</protein>
<dbReference type="InterPro" id="IPR036047">
    <property type="entry name" value="F-box-like_dom_sf"/>
</dbReference>
<name>A0A7J6GD39_CANSA</name>
<dbReference type="EMBL" id="JAATIP010000066">
    <property type="protein sequence ID" value="KAF4380079.1"/>
    <property type="molecule type" value="Genomic_DNA"/>
</dbReference>
<dbReference type="SUPFAM" id="SSF50965">
    <property type="entry name" value="Galactose oxidase, central domain"/>
    <property type="match status" value="2"/>
</dbReference>
<dbReference type="Pfam" id="PF00646">
    <property type="entry name" value="F-box"/>
    <property type="match status" value="1"/>
</dbReference>
<evidence type="ECO:0000313" key="4">
    <source>
        <dbReference type="Proteomes" id="UP000525078"/>
    </source>
</evidence>
<dbReference type="Pfam" id="PF07734">
    <property type="entry name" value="FBA_1"/>
    <property type="match status" value="1"/>
</dbReference>
<gene>
    <name evidence="3" type="ORF">F8388_018203</name>
</gene>
<proteinExistence type="predicted"/>
<dbReference type="InterPro" id="IPR050796">
    <property type="entry name" value="SCF_F-box_component"/>
</dbReference>
<dbReference type="InterPro" id="IPR006527">
    <property type="entry name" value="F-box-assoc_dom_typ1"/>
</dbReference>
<dbReference type="InterPro" id="IPR017451">
    <property type="entry name" value="F-box-assoc_interact_dom"/>
</dbReference>
<evidence type="ECO:0000313" key="3">
    <source>
        <dbReference type="EMBL" id="KAF4380079.1"/>
    </source>
</evidence>
<dbReference type="NCBIfam" id="TIGR01640">
    <property type="entry name" value="F_box_assoc_1"/>
    <property type="match status" value="1"/>
</dbReference>
<organism evidence="3 4">
    <name type="scientific">Cannabis sativa</name>
    <name type="common">Hemp</name>
    <name type="synonym">Marijuana</name>
    <dbReference type="NCBI Taxonomy" id="3483"/>
    <lineage>
        <taxon>Eukaryota</taxon>
        <taxon>Viridiplantae</taxon>
        <taxon>Streptophyta</taxon>
        <taxon>Embryophyta</taxon>
        <taxon>Tracheophyta</taxon>
        <taxon>Spermatophyta</taxon>
        <taxon>Magnoliopsida</taxon>
        <taxon>eudicotyledons</taxon>
        <taxon>Gunneridae</taxon>
        <taxon>Pentapetalae</taxon>
        <taxon>rosids</taxon>
        <taxon>fabids</taxon>
        <taxon>Rosales</taxon>
        <taxon>Cannabaceae</taxon>
        <taxon>Cannabis</taxon>
    </lineage>
</organism>
<dbReference type="SMART" id="SM00256">
    <property type="entry name" value="FBOX"/>
    <property type="match status" value="1"/>
</dbReference>
<dbReference type="AlphaFoldDB" id="A0A7J6GD39"/>
<dbReference type="PANTHER" id="PTHR31672:SF10">
    <property type="entry name" value="F-BOX DOMAIN-CONTAINING PROTEIN"/>
    <property type="match status" value="1"/>
</dbReference>
<dbReference type="PANTHER" id="PTHR31672">
    <property type="entry name" value="BNACNNG10540D PROTEIN"/>
    <property type="match status" value="1"/>
</dbReference>
<dbReference type="Proteomes" id="UP000525078">
    <property type="component" value="Unassembled WGS sequence"/>
</dbReference>
<reference evidence="3 4" key="1">
    <citation type="journal article" date="2020" name="bioRxiv">
        <title>Sequence and annotation of 42 cannabis genomes reveals extensive copy number variation in cannabinoid synthesis and pathogen resistance genes.</title>
        <authorList>
            <person name="Mckernan K.J."/>
            <person name="Helbert Y."/>
            <person name="Kane L.T."/>
            <person name="Ebling H."/>
            <person name="Zhang L."/>
            <person name="Liu B."/>
            <person name="Eaton Z."/>
            <person name="Mclaughlin S."/>
            <person name="Kingan S."/>
            <person name="Baybayan P."/>
            <person name="Concepcion G."/>
            <person name="Jordan M."/>
            <person name="Riva A."/>
            <person name="Barbazuk W."/>
            <person name="Harkins T."/>
        </authorList>
    </citation>
    <scope>NUCLEOTIDE SEQUENCE [LARGE SCALE GENOMIC DNA]</scope>
    <source>
        <strain evidence="4">cv. Jamaican Lion 4</strain>
        <tissue evidence="3">Leaf</tissue>
    </source>
</reference>
<dbReference type="InterPro" id="IPR011043">
    <property type="entry name" value="Gal_Oxase/kelch_b-propeller"/>
</dbReference>
<sequence length="412" mass="46545">MEFPVDIIEEILRRLPVKTLVRFRCVSKSWRRLITSPDFVKTHLARIRSEYYLGLASSIILSRYGDSLLSMDPQNEASQQAMELDFPMLPYFPYYVKGHCDGLICCVVNDGSQGFLLLYNASIREYRKMPIPANFRSTREVFGLGFDASTDDYKIVRVPSMYCRLKVPNFVPKVEVFSVTSNSWRKLPDEDTPPYFVEHVFQATNANGGLYWLAEEGDSLRCVILRFDLSFEKFSVVPPPADELNRNISWIGTLKDQLCVLHSQRLSYVDIWATKDDKTWTKLITVPRSHGSSPSVYGSRYTPLCFTKSGSLLISVGGGEGFLSYDPVKNTFTQLEIRGAEHYLQETAYFDSLVSPYFGHGSTASTSSSSSGEEEEGWLADTSSNSSIRQLILGLRRGLSSSSSSRSRSKQR</sequence>
<dbReference type="SUPFAM" id="SSF81383">
    <property type="entry name" value="F-box domain"/>
    <property type="match status" value="1"/>
</dbReference>
<dbReference type="InterPro" id="IPR001810">
    <property type="entry name" value="F-box_dom"/>
</dbReference>
<dbReference type="Gene3D" id="1.20.1280.50">
    <property type="match status" value="1"/>
</dbReference>
<comment type="caution">
    <text evidence="3">The sequence shown here is derived from an EMBL/GenBank/DDBJ whole genome shotgun (WGS) entry which is preliminary data.</text>
</comment>
<accession>A0A7J6GD39</accession>
<feature type="region of interest" description="Disordered" evidence="1">
    <location>
        <begin position="364"/>
        <end position="385"/>
    </location>
</feature>
<dbReference type="CDD" id="cd22157">
    <property type="entry name" value="F-box_AtFBW1-like"/>
    <property type="match status" value="1"/>
</dbReference>
<evidence type="ECO:0000256" key="1">
    <source>
        <dbReference type="SAM" id="MobiDB-lite"/>
    </source>
</evidence>
<feature type="domain" description="F-box" evidence="2">
    <location>
        <begin position="1"/>
        <end position="44"/>
    </location>
</feature>